<dbReference type="SMART" id="SM01012">
    <property type="entry name" value="ANTAR"/>
    <property type="match status" value="1"/>
</dbReference>
<gene>
    <name evidence="3" type="ORF">B7R22_01170</name>
</gene>
<proteinExistence type="predicted"/>
<dbReference type="Pfam" id="PF03861">
    <property type="entry name" value="ANTAR"/>
    <property type="match status" value="1"/>
</dbReference>
<evidence type="ECO:0000313" key="3">
    <source>
        <dbReference type="EMBL" id="RFA16949.1"/>
    </source>
</evidence>
<dbReference type="RefSeq" id="WP_172582135.1">
    <property type="nucleotide sequence ID" value="NZ_NBXB01000006.1"/>
</dbReference>
<evidence type="ECO:0000313" key="4">
    <source>
        <dbReference type="Proteomes" id="UP000256541"/>
    </source>
</evidence>
<sequence length="81" mass="8990">MQASPWERSSPANDDETLSSSPVPETRREVQQATGMIFAQLDVSATDAFYRLRMHAFSTGRSIQSVAAGVIARTLDFRELE</sequence>
<dbReference type="InterPro" id="IPR005561">
    <property type="entry name" value="ANTAR"/>
</dbReference>
<dbReference type="Gene3D" id="1.10.10.10">
    <property type="entry name" value="Winged helix-like DNA-binding domain superfamily/Winged helix DNA-binding domain"/>
    <property type="match status" value="1"/>
</dbReference>
<protein>
    <recommendedName>
        <fullName evidence="2">ANTAR domain-containing protein</fullName>
    </recommendedName>
</protein>
<dbReference type="GO" id="GO:0003723">
    <property type="term" value="F:RNA binding"/>
    <property type="evidence" value="ECO:0007669"/>
    <property type="project" value="InterPro"/>
</dbReference>
<feature type="domain" description="ANTAR" evidence="2">
    <location>
        <begin position="10"/>
        <end position="71"/>
    </location>
</feature>
<dbReference type="AlphaFoldDB" id="A0A3E0W5E7"/>
<dbReference type="InterPro" id="IPR036388">
    <property type="entry name" value="WH-like_DNA-bd_sf"/>
</dbReference>
<accession>A0A3E0W5E7</accession>
<name>A0A3E0W5E7_9MICO</name>
<dbReference type="EMBL" id="NBXB01000006">
    <property type="protein sequence ID" value="RFA16949.1"/>
    <property type="molecule type" value="Genomic_DNA"/>
</dbReference>
<reference evidence="3 4" key="1">
    <citation type="submission" date="2017-04" db="EMBL/GenBank/DDBJ databases">
        <title>Comparative genome analysis of Subtercola boreus.</title>
        <authorList>
            <person name="Cho Y.-J."/>
            <person name="Cho A."/>
            <person name="Kim O.-S."/>
            <person name="Lee J.-I."/>
        </authorList>
    </citation>
    <scope>NUCLEOTIDE SEQUENCE [LARGE SCALE GENOMIC DNA]</scope>
    <source>
        <strain evidence="3 4">P27479</strain>
    </source>
</reference>
<comment type="caution">
    <text evidence="3">The sequence shown here is derived from an EMBL/GenBank/DDBJ whole genome shotgun (WGS) entry which is preliminary data.</text>
</comment>
<feature type="region of interest" description="Disordered" evidence="1">
    <location>
        <begin position="1"/>
        <end position="30"/>
    </location>
</feature>
<evidence type="ECO:0000256" key="1">
    <source>
        <dbReference type="SAM" id="MobiDB-lite"/>
    </source>
</evidence>
<dbReference type="Proteomes" id="UP000256541">
    <property type="component" value="Unassembled WGS sequence"/>
</dbReference>
<dbReference type="PROSITE" id="PS50921">
    <property type="entry name" value="ANTAR"/>
    <property type="match status" value="1"/>
</dbReference>
<organism evidence="3 4">
    <name type="scientific">Subtercola boreus</name>
    <dbReference type="NCBI Taxonomy" id="120213"/>
    <lineage>
        <taxon>Bacteria</taxon>
        <taxon>Bacillati</taxon>
        <taxon>Actinomycetota</taxon>
        <taxon>Actinomycetes</taxon>
        <taxon>Micrococcales</taxon>
        <taxon>Microbacteriaceae</taxon>
        <taxon>Subtercola</taxon>
    </lineage>
</organism>
<evidence type="ECO:0000259" key="2">
    <source>
        <dbReference type="PROSITE" id="PS50921"/>
    </source>
</evidence>